<keyword evidence="2" id="KW-1185">Reference proteome</keyword>
<evidence type="ECO:0000313" key="1">
    <source>
        <dbReference type="EMBL" id="OWZ11433.1"/>
    </source>
</evidence>
<accession>A0A225W157</accession>
<sequence length="184" mass="21271">MRVILFELGIEKAKVLAWSSVLQRKVTNTNIDPEGNDTLINRQHCVISELVRMNQALAKRVTELEKQQAQRDEDISVSMTRVEPGTAGKQEILQATPWRQQNPRAPAVIWFERYTKTPRFGDVRENRQKKSTYKKIVNYTKLVLPNAFKLDPSSPTYCDHVLDVGQQSEENMFKFFVAHMDHPS</sequence>
<gene>
    <name evidence="1" type="ORF">PHMEG_00015547</name>
</gene>
<evidence type="ECO:0000313" key="2">
    <source>
        <dbReference type="Proteomes" id="UP000198211"/>
    </source>
</evidence>
<dbReference type="OrthoDB" id="144113at2759"/>
<dbReference type="Proteomes" id="UP000198211">
    <property type="component" value="Unassembled WGS sequence"/>
</dbReference>
<protein>
    <submittedName>
        <fullName evidence="1">Uncharacterized protein</fullName>
    </submittedName>
</protein>
<reference evidence="2" key="1">
    <citation type="submission" date="2017-03" db="EMBL/GenBank/DDBJ databases">
        <title>Phytopthora megakarya and P. palmivora, two closely related causual agents of cacao black pod achieved similar genome size and gene model numbers by different mechanisms.</title>
        <authorList>
            <person name="Ali S."/>
            <person name="Shao J."/>
            <person name="Larry D.J."/>
            <person name="Kronmiller B."/>
            <person name="Shen D."/>
            <person name="Strem M.D."/>
            <person name="Melnick R.L."/>
            <person name="Guiltinan M.J."/>
            <person name="Tyler B.M."/>
            <person name="Meinhardt L.W."/>
            <person name="Bailey B.A."/>
        </authorList>
    </citation>
    <scope>NUCLEOTIDE SEQUENCE [LARGE SCALE GENOMIC DNA]</scope>
    <source>
        <strain evidence="2">zdho120</strain>
    </source>
</reference>
<proteinExistence type="predicted"/>
<dbReference type="EMBL" id="NBNE01002126">
    <property type="protein sequence ID" value="OWZ11433.1"/>
    <property type="molecule type" value="Genomic_DNA"/>
</dbReference>
<organism evidence="1 2">
    <name type="scientific">Phytophthora megakarya</name>
    <dbReference type="NCBI Taxonomy" id="4795"/>
    <lineage>
        <taxon>Eukaryota</taxon>
        <taxon>Sar</taxon>
        <taxon>Stramenopiles</taxon>
        <taxon>Oomycota</taxon>
        <taxon>Peronosporomycetes</taxon>
        <taxon>Peronosporales</taxon>
        <taxon>Peronosporaceae</taxon>
        <taxon>Phytophthora</taxon>
    </lineage>
</organism>
<dbReference type="AlphaFoldDB" id="A0A225W157"/>
<name>A0A225W157_9STRA</name>
<comment type="caution">
    <text evidence="1">The sequence shown here is derived from an EMBL/GenBank/DDBJ whole genome shotgun (WGS) entry which is preliminary data.</text>
</comment>